<accession>A0ABW1BDB4</accession>
<feature type="transmembrane region" description="Helical" evidence="2">
    <location>
        <begin position="113"/>
        <end position="133"/>
    </location>
</feature>
<evidence type="ECO:0000256" key="1">
    <source>
        <dbReference type="SAM" id="MobiDB-lite"/>
    </source>
</evidence>
<feature type="transmembrane region" description="Helical" evidence="2">
    <location>
        <begin position="57"/>
        <end position="76"/>
    </location>
</feature>
<dbReference type="RefSeq" id="WP_272172648.1">
    <property type="nucleotide sequence ID" value="NZ_JAQOSL010000060.1"/>
</dbReference>
<feature type="transmembrane region" description="Helical" evidence="2">
    <location>
        <begin position="83"/>
        <end position="101"/>
    </location>
</feature>
<comment type="caution">
    <text evidence="3">The sequence shown here is derived from an EMBL/GenBank/DDBJ whole genome shotgun (WGS) entry which is preliminary data.</text>
</comment>
<organism evidence="3 4">
    <name type="scientific">Streptomyces heilongjiangensis</name>
    <dbReference type="NCBI Taxonomy" id="945052"/>
    <lineage>
        <taxon>Bacteria</taxon>
        <taxon>Bacillati</taxon>
        <taxon>Actinomycetota</taxon>
        <taxon>Actinomycetes</taxon>
        <taxon>Kitasatosporales</taxon>
        <taxon>Streptomycetaceae</taxon>
        <taxon>Streptomyces</taxon>
    </lineage>
</organism>
<evidence type="ECO:0000313" key="4">
    <source>
        <dbReference type="Proteomes" id="UP001596112"/>
    </source>
</evidence>
<keyword evidence="2" id="KW-1133">Transmembrane helix</keyword>
<keyword evidence="4" id="KW-1185">Reference proteome</keyword>
<feature type="region of interest" description="Disordered" evidence="1">
    <location>
        <begin position="158"/>
        <end position="196"/>
    </location>
</feature>
<dbReference type="Proteomes" id="UP001596112">
    <property type="component" value="Unassembled WGS sequence"/>
</dbReference>
<reference evidence="4" key="1">
    <citation type="journal article" date="2019" name="Int. J. Syst. Evol. Microbiol.">
        <title>The Global Catalogue of Microorganisms (GCM) 10K type strain sequencing project: providing services to taxonomists for standard genome sequencing and annotation.</title>
        <authorList>
            <consortium name="The Broad Institute Genomics Platform"/>
            <consortium name="The Broad Institute Genome Sequencing Center for Infectious Disease"/>
            <person name="Wu L."/>
            <person name="Ma J."/>
        </authorList>
    </citation>
    <scope>NUCLEOTIDE SEQUENCE [LARGE SCALE GENOMIC DNA]</scope>
    <source>
        <strain evidence="4">JCM 9918</strain>
    </source>
</reference>
<keyword evidence="2" id="KW-0812">Transmembrane</keyword>
<keyword evidence="2" id="KW-0472">Membrane</keyword>
<feature type="compositionally biased region" description="Low complexity" evidence="1">
    <location>
        <begin position="167"/>
        <end position="179"/>
    </location>
</feature>
<protein>
    <submittedName>
        <fullName evidence="3">DUF4383 domain-containing protein</fullName>
    </submittedName>
</protein>
<dbReference type="PROSITE" id="PS51257">
    <property type="entry name" value="PROKAR_LIPOPROTEIN"/>
    <property type="match status" value="1"/>
</dbReference>
<sequence length="196" mass="21081">MRLRDELPVDHRLGRVYRYGAGLCGVILLVFGCLGFADQLSPFNTDGTQISGMSTNGVLSLISVVVGLALIGGAVIGGNFASTLNMTVGTLFLLSGFYHLFVLDRPANFLDFGMSNVMFSFVMGLLIACFGMYGRVSSKLPHDNPYWRRRHPREAAREALAARRRASQAALGPAQGGALTPVQDSAPTPALMRSQD</sequence>
<gene>
    <name evidence="3" type="ORF">ACFQGO_27470</name>
</gene>
<feature type="transmembrane region" description="Helical" evidence="2">
    <location>
        <begin position="16"/>
        <end position="37"/>
    </location>
</feature>
<name>A0ABW1BDB4_9ACTN</name>
<dbReference type="EMBL" id="JBHSNZ010000022">
    <property type="protein sequence ID" value="MFC5811197.1"/>
    <property type="molecule type" value="Genomic_DNA"/>
</dbReference>
<evidence type="ECO:0000256" key="2">
    <source>
        <dbReference type="SAM" id="Phobius"/>
    </source>
</evidence>
<evidence type="ECO:0000313" key="3">
    <source>
        <dbReference type="EMBL" id="MFC5811197.1"/>
    </source>
</evidence>
<proteinExistence type="predicted"/>
<dbReference type="Pfam" id="PF14325">
    <property type="entry name" value="DUF4383"/>
    <property type="match status" value="1"/>
</dbReference>